<dbReference type="NCBIfam" id="TIGR00071">
    <property type="entry name" value="hisT_truA"/>
    <property type="match status" value="1"/>
</dbReference>
<dbReference type="SUPFAM" id="SSF55120">
    <property type="entry name" value="Pseudouridine synthase"/>
    <property type="match status" value="1"/>
</dbReference>
<feature type="domain" description="Pseudouridine synthase I TruA alpha/beta" evidence="8">
    <location>
        <begin position="143"/>
        <end position="246"/>
    </location>
</feature>
<organism evidence="9 10">
    <name type="scientific">Vagococcus allomyrinae</name>
    <dbReference type="NCBI Taxonomy" id="2794353"/>
    <lineage>
        <taxon>Bacteria</taxon>
        <taxon>Bacillati</taxon>
        <taxon>Bacillota</taxon>
        <taxon>Bacilli</taxon>
        <taxon>Lactobacillales</taxon>
        <taxon>Enterococcaceae</taxon>
        <taxon>Vagococcus</taxon>
    </lineage>
</organism>
<keyword evidence="3 4" id="KW-0413">Isomerase</keyword>
<dbReference type="FunFam" id="3.30.70.580:FF:000001">
    <property type="entry name" value="tRNA pseudouridine synthase A"/>
    <property type="match status" value="1"/>
</dbReference>
<dbReference type="HAMAP" id="MF_00171">
    <property type="entry name" value="TruA"/>
    <property type="match status" value="1"/>
</dbReference>
<dbReference type="RefSeq" id="WP_209526999.1">
    <property type="nucleotide sequence ID" value="NZ_JAEEGA010000005.1"/>
</dbReference>
<comment type="caution">
    <text evidence="4">Lacks conserved residue(s) required for the propagation of feature annotation.</text>
</comment>
<keyword evidence="2 4" id="KW-0819">tRNA processing</keyword>
<evidence type="ECO:0000256" key="2">
    <source>
        <dbReference type="ARBA" id="ARBA00022694"/>
    </source>
</evidence>
<comment type="similarity">
    <text evidence="1 4 7">Belongs to the tRNA pseudouridine synthase TruA family.</text>
</comment>
<dbReference type="Gene3D" id="3.30.70.660">
    <property type="entry name" value="Pseudouridine synthase I, catalytic domain, C-terminal subdomain"/>
    <property type="match status" value="1"/>
</dbReference>
<gene>
    <name evidence="4 9" type="primary">truA</name>
    <name evidence="9" type="ORF">I6N95_09510</name>
</gene>
<dbReference type="PIRSF" id="PIRSF001430">
    <property type="entry name" value="tRNA_psdUrid_synth"/>
    <property type="match status" value="1"/>
</dbReference>
<dbReference type="PANTHER" id="PTHR11142">
    <property type="entry name" value="PSEUDOURIDYLATE SYNTHASE"/>
    <property type="match status" value="1"/>
</dbReference>
<dbReference type="GO" id="GO:0160147">
    <property type="term" value="F:tRNA pseudouridine(38-40) synthase activity"/>
    <property type="evidence" value="ECO:0007669"/>
    <property type="project" value="UniProtKB-EC"/>
</dbReference>
<comment type="function">
    <text evidence="4">Formation of pseudouridine at positions 38, 39 and 40 in the anticodon stem and loop of transfer RNAs.</text>
</comment>
<feature type="domain" description="Pseudouridine synthase I TruA alpha/beta" evidence="8">
    <location>
        <begin position="6"/>
        <end position="104"/>
    </location>
</feature>
<dbReference type="InterPro" id="IPR020097">
    <property type="entry name" value="PsdUridine_synth_TruA_a/b_dom"/>
</dbReference>
<sequence length="248" mass="28009">MPRYKAVVAYDGTNYCGFQSQENGNTVQAEIEKTLKKLNNGQQVTIHGSGRTDSGVHAWGQVIHFDYPERDAEKLRHALDTQSAADIAVRSVEKVAETFHARYEAVEKTYHYHLDIGKPRTPFKRFYAAHYRHPLDLVKMQEAVQYVLGTHDFSAFCSTGTSVENKVRTIYEASVTEIGDNELIFIFRGDGFLYKMVRILVGTLIKIGNGQLEPHDMPKIIASLDRNQAGPTAHPEGLYLMEVKYPSE</sequence>
<dbReference type="InterPro" id="IPR020095">
    <property type="entry name" value="PsdUridine_synth_TruA_C"/>
</dbReference>
<dbReference type="InterPro" id="IPR001406">
    <property type="entry name" value="PsdUridine_synth_TruA"/>
</dbReference>
<dbReference type="InterPro" id="IPR020094">
    <property type="entry name" value="TruA/RsuA/RluB/E/F_N"/>
</dbReference>
<dbReference type="AlphaFoldDB" id="A0A940P4E8"/>
<comment type="caution">
    <text evidence="9">The sequence shown here is derived from an EMBL/GenBank/DDBJ whole genome shotgun (WGS) entry which is preliminary data.</text>
</comment>
<evidence type="ECO:0000256" key="6">
    <source>
        <dbReference type="PIRSR" id="PIRSR001430-2"/>
    </source>
</evidence>
<dbReference type="GO" id="GO:0031119">
    <property type="term" value="P:tRNA pseudouridine synthesis"/>
    <property type="evidence" value="ECO:0007669"/>
    <property type="project" value="UniProtKB-UniRule"/>
</dbReference>
<dbReference type="PANTHER" id="PTHR11142:SF0">
    <property type="entry name" value="TRNA PSEUDOURIDINE SYNTHASE-LIKE 1"/>
    <property type="match status" value="1"/>
</dbReference>
<comment type="catalytic activity">
    <reaction evidence="4 7">
        <text>uridine(38/39/40) in tRNA = pseudouridine(38/39/40) in tRNA</text>
        <dbReference type="Rhea" id="RHEA:22376"/>
        <dbReference type="Rhea" id="RHEA-COMP:10085"/>
        <dbReference type="Rhea" id="RHEA-COMP:10087"/>
        <dbReference type="ChEBI" id="CHEBI:65314"/>
        <dbReference type="ChEBI" id="CHEBI:65315"/>
        <dbReference type="EC" id="5.4.99.12"/>
    </reaction>
</comment>
<dbReference type="Proteomes" id="UP000674938">
    <property type="component" value="Unassembled WGS sequence"/>
</dbReference>
<keyword evidence="10" id="KW-1185">Reference proteome</keyword>
<dbReference type="GO" id="GO:0003723">
    <property type="term" value="F:RNA binding"/>
    <property type="evidence" value="ECO:0007669"/>
    <property type="project" value="InterPro"/>
</dbReference>
<accession>A0A940P4E8</accession>
<dbReference type="CDD" id="cd02570">
    <property type="entry name" value="PseudoU_synth_EcTruA"/>
    <property type="match status" value="1"/>
</dbReference>
<evidence type="ECO:0000313" key="9">
    <source>
        <dbReference type="EMBL" id="MBP1041242.1"/>
    </source>
</evidence>
<evidence type="ECO:0000256" key="4">
    <source>
        <dbReference type="HAMAP-Rule" id="MF_00171"/>
    </source>
</evidence>
<dbReference type="Pfam" id="PF01416">
    <property type="entry name" value="PseudoU_synth_1"/>
    <property type="match status" value="2"/>
</dbReference>
<evidence type="ECO:0000256" key="1">
    <source>
        <dbReference type="ARBA" id="ARBA00009375"/>
    </source>
</evidence>
<name>A0A940P4E8_9ENTE</name>
<comment type="subunit">
    <text evidence="4">Homodimer.</text>
</comment>
<dbReference type="EMBL" id="JAEEGA010000005">
    <property type="protein sequence ID" value="MBP1041242.1"/>
    <property type="molecule type" value="Genomic_DNA"/>
</dbReference>
<protein>
    <recommendedName>
        <fullName evidence="4">tRNA pseudouridine synthase A</fullName>
        <ecNumber evidence="4">5.4.99.12</ecNumber>
    </recommendedName>
    <alternativeName>
        <fullName evidence="4">tRNA pseudouridine(38-40) synthase</fullName>
    </alternativeName>
    <alternativeName>
        <fullName evidence="4">tRNA pseudouridylate synthase I</fullName>
    </alternativeName>
    <alternativeName>
        <fullName evidence="4">tRNA-uridine isomerase I</fullName>
    </alternativeName>
</protein>
<proteinExistence type="inferred from homology"/>
<dbReference type="EC" id="5.4.99.12" evidence="4"/>
<evidence type="ECO:0000313" key="10">
    <source>
        <dbReference type="Proteomes" id="UP000674938"/>
    </source>
</evidence>
<dbReference type="InterPro" id="IPR020103">
    <property type="entry name" value="PsdUridine_synth_cat_dom_sf"/>
</dbReference>
<evidence type="ECO:0000256" key="5">
    <source>
        <dbReference type="PIRSR" id="PIRSR001430-1"/>
    </source>
</evidence>
<evidence type="ECO:0000259" key="8">
    <source>
        <dbReference type="Pfam" id="PF01416"/>
    </source>
</evidence>
<evidence type="ECO:0000256" key="7">
    <source>
        <dbReference type="RuleBase" id="RU003792"/>
    </source>
</evidence>
<feature type="active site" description="Nucleophile" evidence="4 5">
    <location>
        <position position="53"/>
    </location>
</feature>
<evidence type="ECO:0000256" key="3">
    <source>
        <dbReference type="ARBA" id="ARBA00023235"/>
    </source>
</evidence>
<dbReference type="Gene3D" id="3.30.70.580">
    <property type="entry name" value="Pseudouridine synthase I, catalytic domain, N-terminal subdomain"/>
    <property type="match status" value="1"/>
</dbReference>
<feature type="binding site" evidence="4 6">
    <location>
        <position position="110"/>
    </location>
    <ligand>
        <name>substrate</name>
    </ligand>
</feature>
<reference evidence="9" key="1">
    <citation type="submission" date="2020-12" db="EMBL/GenBank/DDBJ databases">
        <title>Vagococcus allomyrinae sp. nov. and Enterococcus lavae sp. nov., isolated from the larvae of Allomyrina dichotoma.</title>
        <authorList>
            <person name="Lee S.D."/>
        </authorList>
    </citation>
    <scope>NUCLEOTIDE SEQUENCE</scope>
    <source>
        <strain evidence="9">BWB3-3</strain>
    </source>
</reference>